<dbReference type="EMBL" id="JADCJZ010000003">
    <property type="protein sequence ID" value="MBE5024599.1"/>
    <property type="molecule type" value="Genomic_DNA"/>
</dbReference>
<evidence type="ECO:0000256" key="1">
    <source>
        <dbReference type="SAM" id="MobiDB-lite"/>
    </source>
</evidence>
<dbReference type="GO" id="GO:0003677">
    <property type="term" value="F:DNA binding"/>
    <property type="evidence" value="ECO:0007669"/>
    <property type="project" value="UniProtKB-KW"/>
</dbReference>
<comment type="caution">
    <text evidence="3">The sequence shown here is derived from an EMBL/GenBank/DDBJ whole genome shotgun (WGS) entry which is preliminary data.</text>
</comment>
<keyword evidence="3" id="KW-0238">DNA-binding</keyword>
<sequence length="219" mass="21867">MAQERVRRVARRYGAGARVAVLVALACLLAGLAVAGMVLAGAGGGVMIERASEDEVPAAEDGAPGEGDTEADAGEVAEASTVVVHVDGAVASAGVYELAEGARVADAVESAGGFLEGADTTSLNLAAPLSDGEKVHVPVVGEDVEESGTGTGGAGPSMVDINTASVEELDALPGVGEATARAIVEDRETNGPFSTPEDLMRVSGIGEKKFAKLEGLIRV</sequence>
<organism evidence="3 4">
    <name type="scientific">Thermophilibacter gallinarum</name>
    <dbReference type="NCBI Taxonomy" id="2779357"/>
    <lineage>
        <taxon>Bacteria</taxon>
        <taxon>Bacillati</taxon>
        <taxon>Actinomycetota</taxon>
        <taxon>Coriobacteriia</taxon>
        <taxon>Coriobacteriales</taxon>
        <taxon>Atopobiaceae</taxon>
        <taxon>Thermophilibacter</taxon>
    </lineage>
</organism>
<protein>
    <submittedName>
        <fullName evidence="3">ComEA family DNA-binding protein</fullName>
    </submittedName>
</protein>
<dbReference type="PANTHER" id="PTHR21180:SF32">
    <property type="entry name" value="ENDONUCLEASE_EXONUCLEASE_PHOSPHATASE FAMILY DOMAIN-CONTAINING PROTEIN 1"/>
    <property type="match status" value="1"/>
</dbReference>
<dbReference type="NCBIfam" id="TIGR00426">
    <property type="entry name" value="competence protein ComEA helix-hairpin-helix repeat region"/>
    <property type="match status" value="1"/>
</dbReference>
<dbReference type="InterPro" id="IPR051675">
    <property type="entry name" value="Endo/Exo/Phosphatase_dom_1"/>
</dbReference>
<evidence type="ECO:0000259" key="2">
    <source>
        <dbReference type="SMART" id="SM00278"/>
    </source>
</evidence>
<feature type="domain" description="Helix-hairpin-helix DNA-binding motif class 1" evidence="2">
    <location>
        <begin position="167"/>
        <end position="186"/>
    </location>
</feature>
<feature type="domain" description="Helix-hairpin-helix DNA-binding motif class 1" evidence="2">
    <location>
        <begin position="197"/>
        <end position="216"/>
    </location>
</feature>
<dbReference type="InterPro" id="IPR010994">
    <property type="entry name" value="RuvA_2-like"/>
</dbReference>
<gene>
    <name evidence="3" type="ORF">INF26_07015</name>
</gene>
<name>A0ABR9QU51_9ACTN</name>
<dbReference type="InterPro" id="IPR003583">
    <property type="entry name" value="Hlx-hairpin-Hlx_DNA-bd_motif"/>
</dbReference>
<keyword evidence="4" id="KW-1185">Reference proteome</keyword>
<dbReference type="Pfam" id="PF12836">
    <property type="entry name" value="HHH_3"/>
    <property type="match status" value="1"/>
</dbReference>
<accession>A0ABR9QU51</accession>
<dbReference type="Pfam" id="PF10531">
    <property type="entry name" value="SLBB"/>
    <property type="match status" value="1"/>
</dbReference>
<dbReference type="RefSeq" id="WP_193530205.1">
    <property type="nucleotide sequence ID" value="NZ_JADCJZ010000003.1"/>
</dbReference>
<dbReference type="PANTHER" id="PTHR21180">
    <property type="entry name" value="ENDONUCLEASE/EXONUCLEASE/PHOSPHATASE FAMILY DOMAIN-CONTAINING PROTEIN 1"/>
    <property type="match status" value="1"/>
</dbReference>
<dbReference type="Gene3D" id="3.10.560.10">
    <property type="entry name" value="Outer membrane lipoprotein wza domain like"/>
    <property type="match status" value="1"/>
</dbReference>
<evidence type="ECO:0000313" key="4">
    <source>
        <dbReference type="Proteomes" id="UP001194273"/>
    </source>
</evidence>
<dbReference type="SMART" id="SM00278">
    <property type="entry name" value="HhH1"/>
    <property type="match status" value="2"/>
</dbReference>
<evidence type="ECO:0000313" key="3">
    <source>
        <dbReference type="EMBL" id="MBE5024599.1"/>
    </source>
</evidence>
<dbReference type="InterPro" id="IPR004509">
    <property type="entry name" value="Competence_ComEA_HhH"/>
</dbReference>
<reference evidence="3 4" key="1">
    <citation type="submission" date="2020-10" db="EMBL/GenBank/DDBJ databases">
        <title>ChiBAC.</title>
        <authorList>
            <person name="Zenner C."/>
            <person name="Hitch T.C.A."/>
            <person name="Clavel T."/>
        </authorList>
    </citation>
    <scope>NUCLEOTIDE SEQUENCE [LARGE SCALE GENOMIC DNA]</scope>
    <source>
        <strain evidence="3 4">DSM 107455</strain>
    </source>
</reference>
<feature type="region of interest" description="Disordered" evidence="1">
    <location>
        <begin position="53"/>
        <end position="72"/>
    </location>
</feature>
<dbReference type="InterPro" id="IPR019554">
    <property type="entry name" value="Soluble_ligand-bd"/>
</dbReference>
<dbReference type="Proteomes" id="UP001194273">
    <property type="component" value="Unassembled WGS sequence"/>
</dbReference>
<proteinExistence type="predicted"/>
<dbReference type="SUPFAM" id="SSF47781">
    <property type="entry name" value="RuvA domain 2-like"/>
    <property type="match status" value="1"/>
</dbReference>
<dbReference type="Gene3D" id="1.10.150.320">
    <property type="entry name" value="Photosystem II 12 kDa extrinsic protein"/>
    <property type="match status" value="1"/>
</dbReference>